<dbReference type="InterPro" id="IPR027417">
    <property type="entry name" value="P-loop_NTPase"/>
</dbReference>
<dbReference type="Gene3D" id="3.40.50.300">
    <property type="entry name" value="P-loop containing nucleotide triphosphate hydrolases"/>
    <property type="match status" value="1"/>
</dbReference>
<evidence type="ECO:0000259" key="6">
    <source>
        <dbReference type="Pfam" id="PF24883"/>
    </source>
</evidence>
<accession>A0A1Y2DQG1</accession>
<dbReference type="SMART" id="SM00320">
    <property type="entry name" value="WD40"/>
    <property type="match status" value="3"/>
</dbReference>
<feature type="domain" description="Nephrocystin 3-like N-terminal" evidence="6">
    <location>
        <begin position="385"/>
        <end position="554"/>
    </location>
</feature>
<dbReference type="InterPro" id="IPR011047">
    <property type="entry name" value="Quinoprotein_ADH-like_sf"/>
</dbReference>
<feature type="compositionally biased region" description="Polar residues" evidence="3">
    <location>
        <begin position="21"/>
        <end position="44"/>
    </location>
</feature>
<feature type="region of interest" description="Disordered" evidence="3">
    <location>
        <begin position="1"/>
        <end position="54"/>
    </location>
</feature>
<evidence type="ECO:0000256" key="1">
    <source>
        <dbReference type="ARBA" id="ARBA00007920"/>
    </source>
</evidence>
<protein>
    <submittedName>
        <fullName evidence="7">NACHT and WD domain protein</fullName>
    </submittedName>
</protein>
<dbReference type="SUPFAM" id="SSF50998">
    <property type="entry name" value="Quinoprotein alcohol dehydrogenase-like"/>
    <property type="match status" value="1"/>
</dbReference>
<dbReference type="PANTHER" id="PTHR10039:SF16">
    <property type="entry name" value="GPI INOSITOL-DEACYLASE"/>
    <property type="match status" value="1"/>
</dbReference>
<dbReference type="PANTHER" id="PTHR10039">
    <property type="entry name" value="AMELOGENIN"/>
    <property type="match status" value="1"/>
</dbReference>
<dbReference type="InterPro" id="IPR056884">
    <property type="entry name" value="NPHP3-like_N"/>
</dbReference>
<dbReference type="SUPFAM" id="SSF53474">
    <property type="entry name" value="alpha/beta-Hydrolases"/>
    <property type="match status" value="1"/>
</dbReference>
<proteinExistence type="inferred from homology"/>
<evidence type="ECO:0000256" key="3">
    <source>
        <dbReference type="SAM" id="MobiDB-lite"/>
    </source>
</evidence>
<dbReference type="Proteomes" id="UP000193689">
    <property type="component" value="Unassembled WGS sequence"/>
</dbReference>
<dbReference type="Pfam" id="PF22939">
    <property type="entry name" value="WHD_GPIID"/>
    <property type="match status" value="1"/>
</dbReference>
<dbReference type="InterPro" id="IPR054471">
    <property type="entry name" value="GPIID_WHD"/>
</dbReference>
<keyword evidence="2" id="KW-0677">Repeat</keyword>
<keyword evidence="8" id="KW-1185">Reference proteome</keyword>
<dbReference type="Gene3D" id="2.130.10.10">
    <property type="entry name" value="YVTN repeat-like/Quinoprotein amine dehydrogenase"/>
    <property type="match status" value="3"/>
</dbReference>
<dbReference type="Pfam" id="PF05057">
    <property type="entry name" value="DUF676"/>
    <property type="match status" value="1"/>
</dbReference>
<evidence type="ECO:0000313" key="8">
    <source>
        <dbReference type="Proteomes" id="UP000193689"/>
    </source>
</evidence>
<dbReference type="OrthoDB" id="194358at2759"/>
<reference evidence="7 8" key="1">
    <citation type="submission" date="2016-07" db="EMBL/GenBank/DDBJ databases">
        <title>Pervasive Adenine N6-methylation of Active Genes in Fungi.</title>
        <authorList>
            <consortium name="DOE Joint Genome Institute"/>
            <person name="Mondo S.J."/>
            <person name="Dannebaum R.O."/>
            <person name="Kuo R.C."/>
            <person name="Labutti K."/>
            <person name="Haridas S."/>
            <person name="Kuo A."/>
            <person name="Salamov A."/>
            <person name="Ahrendt S.R."/>
            <person name="Lipzen A."/>
            <person name="Sullivan W."/>
            <person name="Andreopoulos W.B."/>
            <person name="Clum A."/>
            <person name="Lindquist E."/>
            <person name="Daum C."/>
            <person name="Ramamoorthy G.K."/>
            <person name="Gryganskyi A."/>
            <person name="Culley D."/>
            <person name="Magnuson J.K."/>
            <person name="James T.Y."/>
            <person name="O'Malley M.A."/>
            <person name="Stajich J.E."/>
            <person name="Spatafora J.W."/>
            <person name="Visel A."/>
            <person name="Grigoriev I.V."/>
        </authorList>
    </citation>
    <scope>NUCLEOTIDE SEQUENCE [LARGE SCALE GENOMIC DNA]</scope>
    <source>
        <strain evidence="7 8">CBS 129021</strain>
    </source>
</reference>
<evidence type="ECO:0000259" key="4">
    <source>
        <dbReference type="Pfam" id="PF05057"/>
    </source>
</evidence>
<dbReference type="InterPro" id="IPR001680">
    <property type="entry name" value="WD40_rpt"/>
</dbReference>
<evidence type="ECO:0000256" key="2">
    <source>
        <dbReference type="ARBA" id="ARBA00022737"/>
    </source>
</evidence>
<dbReference type="Gene3D" id="3.40.50.1820">
    <property type="entry name" value="alpha/beta hydrolase"/>
    <property type="match status" value="1"/>
</dbReference>
<organism evidence="7 8">
    <name type="scientific">Pseudomassariella vexata</name>
    <dbReference type="NCBI Taxonomy" id="1141098"/>
    <lineage>
        <taxon>Eukaryota</taxon>
        <taxon>Fungi</taxon>
        <taxon>Dikarya</taxon>
        <taxon>Ascomycota</taxon>
        <taxon>Pezizomycotina</taxon>
        <taxon>Sordariomycetes</taxon>
        <taxon>Xylariomycetidae</taxon>
        <taxon>Amphisphaeriales</taxon>
        <taxon>Pseudomassariaceae</taxon>
        <taxon>Pseudomassariella</taxon>
    </lineage>
</organism>
<dbReference type="SUPFAM" id="SSF63829">
    <property type="entry name" value="Calcium-dependent phosphotriesterase"/>
    <property type="match status" value="1"/>
</dbReference>
<dbReference type="InParanoid" id="A0A1Y2DQG1"/>
<dbReference type="EMBL" id="MCFJ01000011">
    <property type="protein sequence ID" value="ORY60895.1"/>
    <property type="molecule type" value="Genomic_DNA"/>
</dbReference>
<comment type="caution">
    <text evidence="7">The sequence shown here is derived from an EMBL/GenBank/DDBJ whole genome shotgun (WGS) entry which is preliminary data.</text>
</comment>
<evidence type="ECO:0000313" key="7">
    <source>
        <dbReference type="EMBL" id="ORY60895.1"/>
    </source>
</evidence>
<dbReference type="RefSeq" id="XP_040713122.1">
    <property type="nucleotide sequence ID" value="XM_040864196.1"/>
</dbReference>
<dbReference type="Pfam" id="PF24883">
    <property type="entry name" value="NPHP3_N"/>
    <property type="match status" value="1"/>
</dbReference>
<sequence length="1603" mass="179552">MVMSPKHHLPSQRLAKRPAVESSSLHFADSQAETVTSGSSELQQDASRRASDTSTSSSFLRRRFSSAWVQRRRSGDEEGTRGPLGLHLLFSSPEPLIDVIFVHGLRGGSIKSWRKGTDPRFFWPQCWLPVEPGFRHANIHSFGYDSDWGSTKPSILNVHDFGRSLYEEMRVSPHLRDRTTNPIILVGHSMGGLVIKKAYTLAHRDKAKDQFSQRIRCLFFLATPHRGSDYAAVLNQVLRVSGIMVPREYINDLTSGSTSTQIINDDFGRYANELLVYSFYETLQTSLGGVSSVMIVEKNSAILGPGFSGERVQYLSANHRDICKFDSLEDSNYITLKNALETAVHDLLKDVFVSNEQKFKAQLRVLQTFLGVSGIPDEQYEKLEGSCRWIEDRDDFKEWRDSPDSFDDDQVQSPLIYWVNANPGAGKTVLAGHVVSQLKEFRMQHASYYFHFGKKASQSLAGMLRSIAYQMASGNAAIRDALLKINDEGSSFDQDDARAIWSKIFRAGLFQTSVITPQYWVVDAIDECVKYTEFFTLLRSTQTRFPLRIFITSRKVAEMPRVLKQMEGLVMSLVEIPIPDTMRDIQSYVEARMDLLPIDSVDEKNRLSGMILGKSGASFLWVRLVLDELQGVYGYESILQVLQEIPEGMVPYYQRTVGEMADNKREKHIAKAMLMWVVTAARPLSISELSEGLKLDINVHLPSARSAIEGLCGQLVTVDEQTGMVHLVHSTAREFLLSPAAGEFFISRPEAHERMALNCLRLLSSAEMQPPRNRRLLGQHRPGQIKRPESKLMDYAISQFSEHVFGASAENDEVLAALDRFFATTVLSWIEKVATKKDIHLLIRASRNLRAYLDRSLKYRSPLNRQVNNVERWATDLSRLTAKFSSALMASPQSIHFLIPPMCPTESAICRHFGRSPDGHGLVLAGLNNSQWDDCIANISFDQETSAAVACGNNLIAVGFESGSVHLYNQRSFQQEQVIYHEFPVDLIHFDPLGSFVASCSTKFVALWDMKGNLLWKTRLRTRCILLSSSPNFILGVTQQGTSFKWDIASGSLLEKQSYTYQPPDPDAALQSDLVKAPYAASVSPDLETLALAYRNGPICMFDLQSEDFIGWVMDGYNRAPAQLMFNPNPDVGLLLVAYNESHLGLYDSWSGGMIHSLEPEKPAAFISVASSPDGRTLATVDILGNLRILDFKSLTILYHVMTHTPSFRILEFTSDAFNLVDVVGSEMRVWSPSALVRKTVEEEASMSEQAAVLPIAEGQHDLTQSSRIRHVVAHELLPAAFAGKHSGEVWVYNTKSGRQADARVLYSHQPGASIKCLAVSQADLMASADINGVVQVWQLCVVQPTAITTSKLRFRVQLTRPVRQILFDKSGGFLLISTTNSDAVYATADGSPVGSIKFTAQERSVWKWLPGTGAQYNQCFILIVDRRLIIYSAEAFPNPIDIGTLSLDYPVETGFAETEIETAAMQPETSLLIINIRQQCGYMTNSMVFLFRMPASVPVTSDSTLSPIIKLPARCDHFIGISKQEKRLLFLQHKCWVSSIDVRRPNPRQYSRHFFVPNEFTSTSSEVLPVRTVDDDIVFCLHGNLAYVKNGLKFEELRPLEP</sequence>
<evidence type="ECO:0000259" key="5">
    <source>
        <dbReference type="Pfam" id="PF22939"/>
    </source>
</evidence>
<feature type="domain" description="GPI inositol-deacylase winged helix" evidence="5">
    <location>
        <begin position="660"/>
        <end position="739"/>
    </location>
</feature>
<dbReference type="InterPro" id="IPR007751">
    <property type="entry name" value="DUF676_lipase-like"/>
</dbReference>
<gene>
    <name evidence="7" type="ORF">BCR38DRAFT_48779</name>
</gene>
<feature type="compositionally biased region" description="Basic residues" evidence="3">
    <location>
        <begin position="1"/>
        <end position="16"/>
    </location>
</feature>
<comment type="similarity">
    <text evidence="1">Belongs to the putative lipase ROG1 family.</text>
</comment>
<feature type="domain" description="DUF676" evidence="4">
    <location>
        <begin position="99"/>
        <end position="231"/>
    </location>
</feature>
<dbReference type="InterPro" id="IPR029058">
    <property type="entry name" value="AB_hydrolase_fold"/>
</dbReference>
<dbReference type="InterPro" id="IPR015943">
    <property type="entry name" value="WD40/YVTN_repeat-like_dom_sf"/>
</dbReference>
<name>A0A1Y2DQG1_9PEZI</name>
<dbReference type="GeneID" id="63780408"/>